<dbReference type="AlphaFoldDB" id="A0A243S8S7"/>
<name>A0A243S8S7_9ACTN</name>
<evidence type="ECO:0000313" key="3">
    <source>
        <dbReference type="Proteomes" id="UP000195105"/>
    </source>
</evidence>
<comment type="caution">
    <text evidence="2">The sequence shown here is derived from an EMBL/GenBank/DDBJ whole genome shotgun (WGS) entry which is preliminary data.</text>
</comment>
<evidence type="ECO:0000313" key="2">
    <source>
        <dbReference type="EMBL" id="OUD04018.1"/>
    </source>
</evidence>
<organism evidence="2 3">
    <name type="scientific">Streptomyces swartbergensis</name>
    <dbReference type="NCBI Taxonomy" id="487165"/>
    <lineage>
        <taxon>Bacteria</taxon>
        <taxon>Bacillati</taxon>
        <taxon>Actinomycetota</taxon>
        <taxon>Actinomycetes</taxon>
        <taxon>Kitasatosporales</taxon>
        <taxon>Streptomycetaceae</taxon>
        <taxon>Streptomyces</taxon>
    </lineage>
</organism>
<evidence type="ECO:0000256" key="1">
    <source>
        <dbReference type="SAM" id="MobiDB-lite"/>
    </source>
</evidence>
<proteinExistence type="predicted"/>
<reference evidence="2 3" key="1">
    <citation type="submission" date="2017-05" db="EMBL/GenBank/DDBJ databases">
        <title>Biotechnological potential of actinobacteria isolated from South African environments.</title>
        <authorList>
            <person name="Le Roes-Hill M."/>
            <person name="Prins A."/>
            <person name="Durrell K.A."/>
        </authorList>
    </citation>
    <scope>NUCLEOTIDE SEQUENCE [LARGE SCALE GENOMIC DNA]</scope>
    <source>
        <strain evidence="2 3">HMC13</strain>
    </source>
</reference>
<dbReference type="EMBL" id="NGFN01000023">
    <property type="protein sequence ID" value="OUD04018.1"/>
    <property type="molecule type" value="Genomic_DNA"/>
</dbReference>
<protein>
    <submittedName>
        <fullName evidence="2">Uncharacterized protein</fullName>
    </submittedName>
</protein>
<gene>
    <name evidence="2" type="ORF">CA983_06285</name>
</gene>
<keyword evidence="3" id="KW-1185">Reference proteome</keyword>
<dbReference type="Proteomes" id="UP000195105">
    <property type="component" value="Unassembled WGS sequence"/>
</dbReference>
<sequence length="92" mass="9986">MDRPVDGSTRRRQYPGQVGTESTGLPGHQELAQVLVAVRNAAFIPSGGQMPLLIPCAQSPMCPVLAARVMRISTDEAAVLAESWCSAYQMRW</sequence>
<accession>A0A243S8S7</accession>
<feature type="region of interest" description="Disordered" evidence="1">
    <location>
        <begin position="1"/>
        <end position="25"/>
    </location>
</feature>